<dbReference type="EMBL" id="CAJVPT010012106">
    <property type="protein sequence ID" value="CAG8584938.1"/>
    <property type="molecule type" value="Genomic_DNA"/>
</dbReference>
<keyword evidence="2" id="KW-1185">Reference proteome</keyword>
<feature type="non-terminal residue" evidence="1">
    <location>
        <position position="399"/>
    </location>
</feature>
<organism evidence="1 2">
    <name type="scientific">Acaulospora colombiana</name>
    <dbReference type="NCBI Taxonomy" id="27376"/>
    <lineage>
        <taxon>Eukaryota</taxon>
        <taxon>Fungi</taxon>
        <taxon>Fungi incertae sedis</taxon>
        <taxon>Mucoromycota</taxon>
        <taxon>Glomeromycotina</taxon>
        <taxon>Glomeromycetes</taxon>
        <taxon>Diversisporales</taxon>
        <taxon>Acaulosporaceae</taxon>
        <taxon>Acaulospora</taxon>
    </lineage>
</organism>
<sequence>MDASAPGTPSAPIIDSSNTNEIYNNAKTPPPSNVPIESPSLQDTPSTPRPSTPDSVSVPRPNLGPIYSAVYSGVPVYEFLVRDVAVMRRRPDSYLNATQILKVAGLEKGKRTKIIEKEVLTGEHEKVQGGVPYERGKELAEQYGVLEILRPLLEYKPPKHDIPYSSSPYTPTKEQAMAAMRRQAARATSNVTQSTAQTSALPSAQQHAVTYENEMENTMVTPSEVSEPLLTAAEMDEGERHRNVLMAIFLNEDPNQIPDLLSNPSSPDDIDYDVVIDNHGHTALHWAAALARLQVMELLLERGANVKQLNYEGESALVRAVLVTNNYEAQNFPAVLDLLRETIPLTDKDNRTVFHHISMTSGTKGHSAAAKYYMDCMQQWVAQNVDGNIAAILNIQDKN</sequence>
<name>A0ACA9MD33_9GLOM</name>
<dbReference type="Proteomes" id="UP000789525">
    <property type="component" value="Unassembled WGS sequence"/>
</dbReference>
<accession>A0ACA9MD33</accession>
<proteinExistence type="predicted"/>
<reference evidence="1" key="1">
    <citation type="submission" date="2021-06" db="EMBL/GenBank/DDBJ databases">
        <authorList>
            <person name="Kallberg Y."/>
            <person name="Tangrot J."/>
            <person name="Rosling A."/>
        </authorList>
    </citation>
    <scope>NUCLEOTIDE SEQUENCE</scope>
    <source>
        <strain evidence="1">CL356</strain>
    </source>
</reference>
<comment type="caution">
    <text evidence="1">The sequence shown here is derived from an EMBL/GenBank/DDBJ whole genome shotgun (WGS) entry which is preliminary data.</text>
</comment>
<evidence type="ECO:0000313" key="1">
    <source>
        <dbReference type="EMBL" id="CAG8584938.1"/>
    </source>
</evidence>
<gene>
    <name evidence="1" type="ORF">ACOLOM_LOCUS6105</name>
</gene>
<protein>
    <submittedName>
        <fullName evidence="1">13733_t:CDS:1</fullName>
    </submittedName>
</protein>
<evidence type="ECO:0000313" key="2">
    <source>
        <dbReference type="Proteomes" id="UP000789525"/>
    </source>
</evidence>